<dbReference type="FunFam" id="1.10.630.10:FF:000018">
    <property type="entry name" value="Cytochrome P450 monooxygenase"/>
    <property type="match status" value="1"/>
</dbReference>
<keyword evidence="2 7" id="KW-0349">Heme</keyword>
<proteinExistence type="inferred from homology"/>
<keyword evidence="9" id="KW-1185">Reference proteome</keyword>
<protein>
    <submittedName>
        <fullName evidence="8">Cytochrome P450</fullName>
    </submittedName>
</protein>
<evidence type="ECO:0000256" key="7">
    <source>
        <dbReference type="RuleBase" id="RU000461"/>
    </source>
</evidence>
<keyword evidence="3 7" id="KW-0479">Metal-binding</keyword>
<keyword evidence="4 7" id="KW-0560">Oxidoreductase</keyword>
<dbReference type="Gene3D" id="1.10.630.10">
    <property type="entry name" value="Cytochrome P450"/>
    <property type="match status" value="1"/>
</dbReference>
<dbReference type="InterPro" id="IPR036396">
    <property type="entry name" value="Cyt_P450_sf"/>
</dbReference>
<evidence type="ECO:0000256" key="6">
    <source>
        <dbReference type="ARBA" id="ARBA00023033"/>
    </source>
</evidence>
<dbReference type="InterPro" id="IPR002397">
    <property type="entry name" value="Cyt_P450_B"/>
</dbReference>
<dbReference type="AlphaFoldDB" id="A0ABD5EQJ3"/>
<dbReference type="PRINTS" id="PR00359">
    <property type="entry name" value="BP450"/>
</dbReference>
<dbReference type="PANTHER" id="PTHR46696:SF1">
    <property type="entry name" value="CYTOCHROME P450 YJIB-RELATED"/>
    <property type="match status" value="1"/>
</dbReference>
<reference evidence="9" key="1">
    <citation type="submission" date="2023-07" db="EMBL/GenBank/DDBJ databases">
        <title>30 novel species of actinomycetes from the DSMZ collection.</title>
        <authorList>
            <person name="Nouioui I."/>
        </authorList>
    </citation>
    <scope>NUCLEOTIDE SEQUENCE [LARGE SCALE GENOMIC DNA]</scope>
    <source>
        <strain evidence="9">DSM 41981</strain>
    </source>
</reference>
<dbReference type="Proteomes" id="UP001183535">
    <property type="component" value="Unassembled WGS sequence"/>
</dbReference>
<evidence type="ECO:0000313" key="9">
    <source>
        <dbReference type="Proteomes" id="UP001183535"/>
    </source>
</evidence>
<evidence type="ECO:0000313" key="8">
    <source>
        <dbReference type="EMBL" id="MDT0436563.1"/>
    </source>
</evidence>
<dbReference type="PANTHER" id="PTHR46696">
    <property type="entry name" value="P450, PUTATIVE (EUROFUNG)-RELATED"/>
    <property type="match status" value="1"/>
</dbReference>
<accession>A0ABD5EQJ3</accession>
<dbReference type="Pfam" id="PF00067">
    <property type="entry name" value="p450"/>
    <property type="match status" value="1"/>
</dbReference>
<comment type="similarity">
    <text evidence="1 7">Belongs to the cytochrome P450 family.</text>
</comment>
<dbReference type="EMBL" id="JAVRES010000007">
    <property type="protein sequence ID" value="MDT0436563.1"/>
    <property type="molecule type" value="Genomic_DNA"/>
</dbReference>
<gene>
    <name evidence="8" type="ORF">RM877_17915</name>
</gene>
<evidence type="ECO:0000256" key="4">
    <source>
        <dbReference type="ARBA" id="ARBA00023002"/>
    </source>
</evidence>
<dbReference type="InterPro" id="IPR017972">
    <property type="entry name" value="Cyt_P450_CS"/>
</dbReference>
<evidence type="ECO:0000256" key="2">
    <source>
        <dbReference type="ARBA" id="ARBA00022617"/>
    </source>
</evidence>
<dbReference type="PROSITE" id="PS00086">
    <property type="entry name" value="CYTOCHROME_P450"/>
    <property type="match status" value="1"/>
</dbReference>
<evidence type="ECO:0000256" key="5">
    <source>
        <dbReference type="ARBA" id="ARBA00023004"/>
    </source>
</evidence>
<dbReference type="GO" id="GO:0046872">
    <property type="term" value="F:metal ion binding"/>
    <property type="evidence" value="ECO:0007669"/>
    <property type="project" value="UniProtKB-KW"/>
</dbReference>
<dbReference type="InterPro" id="IPR001128">
    <property type="entry name" value="Cyt_P450"/>
</dbReference>
<dbReference type="SUPFAM" id="SSF48264">
    <property type="entry name" value="Cytochrome P450"/>
    <property type="match status" value="1"/>
</dbReference>
<keyword evidence="6 7" id="KW-0503">Monooxygenase</keyword>
<sequence length="400" mass="43703">MTADDVTTCPFDFSEALEFDPALAELMARGSPVRIALPYGAAPAWLVTGFEQVRRVTVDPRFSRAAIVGTDFPRMTPGPIVSPESINVADPPRSSRLRRLAAQAFTQEHADRMRGRITRIADRLLDGMAAQGPPADLVRHLSDQLPELTVLDLLGIPRADWPPTRHRLRLLLGTGAGGGADAAAAKTALRAYFHELVRERRRVPGDDLISALAAAADGSDVLDDDELAVMALTLTLSGVDTATCQISDIAYLLLTRPELADDVRAGRRRLPDVLHELLRVIPFRKGVGIPRVALEDVVMDGVLIRAGDYVHVSYLAANRDPARYPRPHVLDPDRTALPHMTFGWGGHRCVAVPLALTELEVAVGGLLDRFPGLRLAVEPREVRWDTGTIRRFPVALPVTW</sequence>
<keyword evidence="5 7" id="KW-0408">Iron</keyword>
<evidence type="ECO:0000256" key="1">
    <source>
        <dbReference type="ARBA" id="ARBA00010617"/>
    </source>
</evidence>
<dbReference type="CDD" id="cd11031">
    <property type="entry name" value="Cyp158A-like"/>
    <property type="match status" value="1"/>
</dbReference>
<organism evidence="8 9">
    <name type="scientific">Streptomyces doudnae</name>
    <dbReference type="NCBI Taxonomy" id="3075536"/>
    <lineage>
        <taxon>Bacteria</taxon>
        <taxon>Bacillati</taxon>
        <taxon>Actinomycetota</taxon>
        <taxon>Actinomycetes</taxon>
        <taxon>Kitasatosporales</taxon>
        <taxon>Streptomycetaceae</taxon>
        <taxon>Streptomyces</taxon>
    </lineage>
</organism>
<name>A0ABD5EQJ3_9ACTN</name>
<evidence type="ECO:0000256" key="3">
    <source>
        <dbReference type="ARBA" id="ARBA00022723"/>
    </source>
</evidence>
<comment type="caution">
    <text evidence="8">The sequence shown here is derived from an EMBL/GenBank/DDBJ whole genome shotgun (WGS) entry which is preliminary data.</text>
</comment>
<dbReference type="GO" id="GO:0004497">
    <property type="term" value="F:monooxygenase activity"/>
    <property type="evidence" value="ECO:0007669"/>
    <property type="project" value="UniProtKB-KW"/>
</dbReference>
<dbReference type="RefSeq" id="WP_093825765.1">
    <property type="nucleotide sequence ID" value="NZ_JAVRES010000007.1"/>
</dbReference>